<comment type="catalytic activity">
    <reaction evidence="4">
        <text>N-terminal L-arginyl-[protein] + L-leucyl-tRNA(Leu) = N-terminal L-leucyl-L-arginyl-[protein] + tRNA(Leu) + H(+)</text>
        <dbReference type="Rhea" id="RHEA:50416"/>
        <dbReference type="Rhea" id="RHEA-COMP:9613"/>
        <dbReference type="Rhea" id="RHEA-COMP:9622"/>
        <dbReference type="Rhea" id="RHEA-COMP:12672"/>
        <dbReference type="Rhea" id="RHEA-COMP:12673"/>
        <dbReference type="ChEBI" id="CHEBI:15378"/>
        <dbReference type="ChEBI" id="CHEBI:64719"/>
        <dbReference type="ChEBI" id="CHEBI:78442"/>
        <dbReference type="ChEBI" id="CHEBI:78494"/>
        <dbReference type="ChEBI" id="CHEBI:133044"/>
        <dbReference type="EC" id="2.3.2.6"/>
    </reaction>
</comment>
<dbReference type="GO" id="GO:0005737">
    <property type="term" value="C:cytoplasm"/>
    <property type="evidence" value="ECO:0007669"/>
    <property type="project" value="UniProtKB-SubCell"/>
</dbReference>
<dbReference type="OrthoDB" id="9790282at2"/>
<dbReference type="STRING" id="641147.HMPREF9021_00433"/>
<dbReference type="InterPro" id="IPR004616">
    <property type="entry name" value="Leu/Phe-tRNA_Trfase"/>
</dbReference>
<sequence length="234" mass="26366">MIPLILPQDSFPNPRYAIENQDGLVCVTDSLSPALLLKAYPQGIFPWYNDEHFFYWFSIAPRAVLLPEQLKLSRSLKKSIQNKRYCVSVNQQFAEVIAQCAATPRPHQHGTWIAPAFQAAYTQLHQMGHAHSFEFYNENNKLTGGLYGVQIGQIFFGESMFAHESDASKIAFAHAVPFLAKCGVQLIDCQQDTEHLRRFGSQLMAFNDFQAALKNGTNTRLNQPIVAQTIFQAA</sequence>
<keyword evidence="2 4" id="KW-0808">Transferase</keyword>
<dbReference type="Pfam" id="PF03588">
    <property type="entry name" value="Leu_Phe_trans"/>
    <property type="match status" value="1"/>
</dbReference>
<keyword evidence="1 4" id="KW-0963">Cytoplasm</keyword>
<comment type="function">
    <text evidence="4">Functions in the N-end rule pathway of protein degradation where it conjugates Leu, Phe and, less efficiently, Met from aminoacyl-tRNAs to the N-termini of proteins containing an N-terminal arginine or lysine.</text>
</comment>
<gene>
    <name evidence="4" type="primary">aat</name>
    <name evidence="5" type="ORF">HMPREF9021_00433</name>
</gene>
<dbReference type="HOGENOM" id="CLU_075045_0_0_4"/>
<proteinExistence type="inferred from homology"/>
<dbReference type="EMBL" id="ADCY02000051">
    <property type="protein sequence ID" value="EFG32028.1"/>
    <property type="molecule type" value="Genomic_DNA"/>
</dbReference>
<evidence type="ECO:0000256" key="1">
    <source>
        <dbReference type="ARBA" id="ARBA00022490"/>
    </source>
</evidence>
<dbReference type="Gene3D" id="3.30.70.3550">
    <property type="entry name" value="Leucyl/phenylalanyl-tRNA-protein transferase, N-terminal domain"/>
    <property type="match status" value="1"/>
</dbReference>
<dbReference type="AlphaFoldDB" id="V9HMJ5"/>
<keyword evidence="6" id="KW-1185">Reference proteome</keyword>
<comment type="caution">
    <text evidence="5">The sequence shown here is derived from an EMBL/GenBank/DDBJ whole genome shotgun (WGS) entry which is preliminary data.</text>
</comment>
<dbReference type="SUPFAM" id="SSF55729">
    <property type="entry name" value="Acyl-CoA N-acyltransferases (Nat)"/>
    <property type="match status" value="1"/>
</dbReference>
<dbReference type="RefSeq" id="WP_002642651.1">
    <property type="nucleotide sequence ID" value="NZ_CP019448.1"/>
</dbReference>
<comment type="subcellular location">
    <subcellularLocation>
        <location evidence="4">Cytoplasm</location>
    </subcellularLocation>
</comment>
<evidence type="ECO:0000313" key="6">
    <source>
        <dbReference type="Proteomes" id="UP000017813"/>
    </source>
</evidence>
<evidence type="ECO:0000256" key="3">
    <source>
        <dbReference type="ARBA" id="ARBA00023315"/>
    </source>
</evidence>
<dbReference type="PANTHER" id="PTHR30098:SF2">
    <property type="entry name" value="LEUCYL_PHENYLALANYL-TRNA--PROTEIN TRANSFERASE"/>
    <property type="match status" value="1"/>
</dbReference>
<protein>
    <recommendedName>
        <fullName evidence="4">Leucyl/phenylalanyl-tRNA--protein transferase</fullName>
        <ecNumber evidence="4">2.3.2.6</ecNumber>
    </recommendedName>
    <alternativeName>
        <fullName evidence="4">L/F-transferase</fullName>
    </alternativeName>
    <alternativeName>
        <fullName evidence="4">Leucyltransferase</fullName>
    </alternativeName>
    <alternativeName>
        <fullName evidence="4">Phenyalanyltransferase</fullName>
    </alternativeName>
</protein>
<reference evidence="5 6" key="2">
    <citation type="submission" date="2011-10" db="EMBL/GenBank/DDBJ databases">
        <title>The Genome Sequence of Simonsiella muelleri ATCC 29453.</title>
        <authorList>
            <consortium name="The Broad Institute Genome Sequencing Platform"/>
            <consortium name="The Broad Institute Genome Sequencing Center for Infectious Disease"/>
            <person name="Earl A."/>
            <person name="Ward D."/>
            <person name="Feldgarden M."/>
            <person name="Gevers D."/>
            <person name="Izard J."/>
            <person name="Baranova O.V."/>
            <person name="Blanton J.M."/>
            <person name="Tanner A.C."/>
            <person name="Dewhirst F."/>
            <person name="Young S.K."/>
            <person name="Zeng Q."/>
            <person name="Gargeya S."/>
            <person name="Fitzgerald M."/>
            <person name="Haas B."/>
            <person name="Abouelleil A."/>
            <person name="Alvarado L."/>
            <person name="Arachchi H.M."/>
            <person name="Berlin A."/>
            <person name="Brown A."/>
            <person name="Chapman S.B."/>
            <person name="Chen Z."/>
            <person name="Dunbar C."/>
            <person name="Freedman E."/>
            <person name="Gearin G."/>
            <person name="Goldberg J."/>
            <person name="Griggs A."/>
            <person name="Gujja S."/>
            <person name="Heiman D."/>
            <person name="Howarth C."/>
            <person name="Larson L."/>
            <person name="Lui A."/>
            <person name="MacDonald P.J.P."/>
            <person name="Montmayeur A."/>
            <person name="Murphy C."/>
            <person name="Neiman D."/>
            <person name="Pearson M."/>
            <person name="Priest M."/>
            <person name="Roberts A."/>
            <person name="Saif S."/>
            <person name="Shea T."/>
            <person name="Shenoy N."/>
            <person name="Sisk P."/>
            <person name="Stolte C."/>
            <person name="Sykes S."/>
            <person name="Wortman J."/>
            <person name="Nusbaum C."/>
            <person name="Birren B."/>
        </authorList>
    </citation>
    <scope>NUCLEOTIDE SEQUENCE [LARGE SCALE GENOMIC DNA]</scope>
    <source>
        <strain evidence="5 6">ATCC 29453</strain>
    </source>
</reference>
<dbReference type="PANTHER" id="PTHR30098">
    <property type="entry name" value="LEUCYL/PHENYLALANYL-TRNA--PROTEIN TRANSFERASE"/>
    <property type="match status" value="1"/>
</dbReference>
<dbReference type="GO" id="GO:0008914">
    <property type="term" value="F:leucyl-tRNA--protein transferase activity"/>
    <property type="evidence" value="ECO:0007669"/>
    <property type="project" value="UniProtKB-UniRule"/>
</dbReference>
<dbReference type="GO" id="GO:0030163">
    <property type="term" value="P:protein catabolic process"/>
    <property type="evidence" value="ECO:0007669"/>
    <property type="project" value="UniProtKB-UniRule"/>
</dbReference>
<dbReference type="InterPro" id="IPR042203">
    <property type="entry name" value="Leu/Phe-tRNA_Trfase_C"/>
</dbReference>
<keyword evidence="3 4" id="KW-0012">Acyltransferase</keyword>
<comment type="catalytic activity">
    <reaction evidence="4">
        <text>N-terminal L-lysyl-[protein] + L-leucyl-tRNA(Leu) = N-terminal L-leucyl-L-lysyl-[protein] + tRNA(Leu) + H(+)</text>
        <dbReference type="Rhea" id="RHEA:12340"/>
        <dbReference type="Rhea" id="RHEA-COMP:9613"/>
        <dbReference type="Rhea" id="RHEA-COMP:9622"/>
        <dbReference type="Rhea" id="RHEA-COMP:12670"/>
        <dbReference type="Rhea" id="RHEA-COMP:12671"/>
        <dbReference type="ChEBI" id="CHEBI:15378"/>
        <dbReference type="ChEBI" id="CHEBI:65249"/>
        <dbReference type="ChEBI" id="CHEBI:78442"/>
        <dbReference type="ChEBI" id="CHEBI:78494"/>
        <dbReference type="ChEBI" id="CHEBI:133043"/>
        <dbReference type="EC" id="2.3.2.6"/>
    </reaction>
</comment>
<organism evidence="5 6">
    <name type="scientific">Simonsiella muelleri ATCC 29453</name>
    <dbReference type="NCBI Taxonomy" id="641147"/>
    <lineage>
        <taxon>Bacteria</taxon>
        <taxon>Pseudomonadati</taxon>
        <taxon>Pseudomonadota</taxon>
        <taxon>Betaproteobacteria</taxon>
        <taxon>Neisseriales</taxon>
        <taxon>Neisseriaceae</taxon>
        <taxon>Simonsiella</taxon>
    </lineage>
</organism>
<dbReference type="NCBIfam" id="TIGR00667">
    <property type="entry name" value="aat"/>
    <property type="match status" value="1"/>
</dbReference>
<accession>V9HMJ5</accession>
<dbReference type="HAMAP" id="MF_00688">
    <property type="entry name" value="Leu_Phe_trans"/>
    <property type="match status" value="1"/>
</dbReference>
<evidence type="ECO:0000256" key="4">
    <source>
        <dbReference type="HAMAP-Rule" id="MF_00688"/>
    </source>
</evidence>
<dbReference type="Proteomes" id="UP000017813">
    <property type="component" value="Unassembled WGS sequence"/>
</dbReference>
<evidence type="ECO:0000256" key="2">
    <source>
        <dbReference type="ARBA" id="ARBA00022679"/>
    </source>
</evidence>
<reference evidence="5 6" key="1">
    <citation type="submission" date="2010-03" db="EMBL/GenBank/DDBJ databases">
        <authorList>
            <consortium name="The Broad Institute Genome Sequencing Platform"/>
            <person name="Ward D."/>
            <person name="Earl A."/>
            <person name="Feldgarden M."/>
            <person name="Gevers D."/>
            <person name="Young S."/>
            <person name="Zeng Q."/>
            <person name="Koehrsen M."/>
            <person name="Alvarado L."/>
            <person name="Berlin A.M."/>
            <person name="Borenstein D."/>
            <person name="Chapman S.B."/>
            <person name="Chen Z."/>
            <person name="Engels R."/>
            <person name="Freedman E."/>
            <person name="Gellesch M."/>
            <person name="Goldberg J."/>
            <person name="Griggs A."/>
            <person name="Gujja S."/>
            <person name="Heilman E.R."/>
            <person name="Heiman D.I."/>
            <person name="Hepburn T.A."/>
            <person name="Howarth C."/>
            <person name="Jen D."/>
            <person name="Larson L."/>
            <person name="Mehta T."/>
            <person name="Park D."/>
            <person name="Pearson M."/>
            <person name="Richards J."/>
            <person name="Roberts A."/>
            <person name="Saif S."/>
            <person name="Shea T.D."/>
            <person name="Shenoy N."/>
            <person name="Sisk P."/>
            <person name="Stolte C."/>
            <person name="Sykes S.N."/>
            <person name="Walk T."/>
            <person name="White J."/>
            <person name="Yandava C."/>
            <person name="Izard J."/>
            <person name="Baranova O.V."/>
            <person name="Blanton J.M."/>
            <person name="Tanner A.C."/>
            <person name="Dewhirst F."/>
            <person name="Haas B."/>
            <person name="Nusbaum C."/>
            <person name="Birren B."/>
        </authorList>
    </citation>
    <scope>NUCLEOTIDE SEQUENCE [LARGE SCALE GENOMIC DNA]</scope>
    <source>
        <strain evidence="5 6">ATCC 29453</strain>
    </source>
</reference>
<evidence type="ECO:0000313" key="5">
    <source>
        <dbReference type="EMBL" id="EFG32028.1"/>
    </source>
</evidence>
<dbReference type="InterPro" id="IPR042221">
    <property type="entry name" value="Leu/Phe-tRNA_Trfase_N"/>
</dbReference>
<comment type="similarity">
    <text evidence="4">Belongs to the L/F-transferase family.</text>
</comment>
<dbReference type="InterPro" id="IPR016181">
    <property type="entry name" value="Acyl_CoA_acyltransferase"/>
</dbReference>
<comment type="catalytic activity">
    <reaction evidence="4">
        <text>L-phenylalanyl-tRNA(Phe) + an N-terminal L-alpha-aminoacyl-[protein] = an N-terminal L-phenylalanyl-L-alpha-aminoacyl-[protein] + tRNA(Phe)</text>
        <dbReference type="Rhea" id="RHEA:43632"/>
        <dbReference type="Rhea" id="RHEA-COMP:9668"/>
        <dbReference type="Rhea" id="RHEA-COMP:9699"/>
        <dbReference type="Rhea" id="RHEA-COMP:10636"/>
        <dbReference type="Rhea" id="RHEA-COMP:10637"/>
        <dbReference type="ChEBI" id="CHEBI:78442"/>
        <dbReference type="ChEBI" id="CHEBI:78531"/>
        <dbReference type="ChEBI" id="CHEBI:78597"/>
        <dbReference type="ChEBI" id="CHEBI:83561"/>
        <dbReference type="EC" id="2.3.2.6"/>
    </reaction>
</comment>
<dbReference type="KEGG" id="smur:BWP33_00420"/>
<name>V9HMJ5_9NEIS</name>
<dbReference type="EC" id="2.3.2.6" evidence="4"/>
<dbReference type="eggNOG" id="COG2360">
    <property type="taxonomic scope" value="Bacteria"/>
</dbReference>
<dbReference type="Gene3D" id="3.40.630.70">
    <property type="entry name" value="Leucyl/phenylalanyl-tRNA-protein transferase, C-terminal domain"/>
    <property type="match status" value="1"/>
</dbReference>